<dbReference type="PANTHER" id="PTHR13780">
    <property type="entry name" value="AMP-ACTIVATED PROTEIN KINASE, GAMMA REGULATORY SUBUNIT"/>
    <property type="match status" value="1"/>
</dbReference>
<dbReference type="Pfam" id="PF00571">
    <property type="entry name" value="CBS"/>
    <property type="match status" value="2"/>
</dbReference>
<keyword evidence="7" id="KW-0677">Repeat</keyword>
<dbReference type="SMART" id="SM00116">
    <property type="entry name" value="CBS"/>
    <property type="match status" value="2"/>
</dbReference>
<dbReference type="InterPro" id="IPR000644">
    <property type="entry name" value="CBS_dom"/>
</dbReference>
<keyword evidence="8 10" id="KW-0129">CBS domain</keyword>
<feature type="compositionally biased region" description="Low complexity" evidence="11">
    <location>
        <begin position="504"/>
        <end position="523"/>
    </location>
</feature>
<feature type="region of interest" description="Disordered" evidence="11">
    <location>
        <begin position="485"/>
        <end position="523"/>
    </location>
</feature>
<feature type="domain" description="CBS" evidence="12">
    <location>
        <begin position="199"/>
        <end position="257"/>
    </location>
</feature>
<dbReference type="SUPFAM" id="SSF54631">
    <property type="entry name" value="CBS-domain pair"/>
    <property type="match status" value="2"/>
</dbReference>
<feature type="region of interest" description="Disordered" evidence="11">
    <location>
        <begin position="430"/>
        <end position="449"/>
    </location>
</feature>
<dbReference type="InterPro" id="IPR046342">
    <property type="entry name" value="CBS_dom_sf"/>
</dbReference>
<dbReference type="Gene3D" id="3.10.580.10">
    <property type="entry name" value="CBS-domain"/>
    <property type="match status" value="2"/>
</dbReference>
<dbReference type="InterPro" id="IPR016711">
    <property type="entry name" value="Ssd23"/>
</dbReference>
<dbReference type="GO" id="GO:0005737">
    <property type="term" value="C:cytoplasm"/>
    <property type="evidence" value="ECO:0007669"/>
    <property type="project" value="UniProtKB-SubCell"/>
</dbReference>
<dbReference type="GO" id="GO:0004865">
    <property type="term" value="F:protein serine/threonine phosphatase inhibitor activity"/>
    <property type="evidence" value="ECO:0007669"/>
    <property type="project" value="TreeGrafter"/>
</dbReference>
<comment type="subcellular location">
    <subcellularLocation>
        <location evidence="2 9">Cytoplasm</location>
    </subcellularLocation>
</comment>
<dbReference type="AlphaFoldDB" id="A0AA38RE89"/>
<dbReference type="Proteomes" id="UP001174694">
    <property type="component" value="Unassembled WGS sequence"/>
</dbReference>
<dbReference type="CDD" id="cd02205">
    <property type="entry name" value="CBS_pair_SF"/>
    <property type="match status" value="2"/>
</dbReference>
<accession>A0AA38RE89</accession>
<reference evidence="13" key="1">
    <citation type="submission" date="2022-07" db="EMBL/GenBank/DDBJ databases">
        <title>Fungi with potential for degradation of polypropylene.</title>
        <authorList>
            <person name="Gostincar C."/>
        </authorList>
    </citation>
    <scope>NUCLEOTIDE SEQUENCE</scope>
    <source>
        <strain evidence="13">EXF-13308</strain>
    </source>
</reference>
<feature type="domain" description="CBS" evidence="12">
    <location>
        <begin position="272"/>
        <end position="329"/>
    </location>
</feature>
<evidence type="ECO:0000256" key="2">
    <source>
        <dbReference type="ARBA" id="ARBA00004496"/>
    </source>
</evidence>
<dbReference type="GO" id="GO:0030071">
    <property type="term" value="P:regulation of mitotic metaphase/anaphase transition"/>
    <property type="evidence" value="ECO:0007669"/>
    <property type="project" value="InterPro"/>
</dbReference>
<gene>
    <name evidence="13" type="ORF">NKR23_g9977</name>
</gene>
<evidence type="ECO:0000259" key="12">
    <source>
        <dbReference type="PROSITE" id="PS51371"/>
    </source>
</evidence>
<evidence type="ECO:0000256" key="11">
    <source>
        <dbReference type="SAM" id="MobiDB-lite"/>
    </source>
</evidence>
<evidence type="ECO:0000256" key="4">
    <source>
        <dbReference type="ARBA" id="ARBA00014106"/>
    </source>
</evidence>
<comment type="function">
    <text evidence="1 9">Involved in DNA replication and cell separation.</text>
</comment>
<protein>
    <recommendedName>
        <fullName evidence="4">Protein SDS23</fullName>
    </recommendedName>
    <alternativeName>
        <fullName evidence="5">Protein sds23</fullName>
    </alternativeName>
</protein>
<evidence type="ECO:0000313" key="14">
    <source>
        <dbReference type="Proteomes" id="UP001174694"/>
    </source>
</evidence>
<proteinExistence type="inferred from homology"/>
<dbReference type="PIRSF" id="PIRSF018148">
    <property type="entry name" value="UCP018148_CBS_YBR214w"/>
    <property type="match status" value="1"/>
</dbReference>
<dbReference type="PANTHER" id="PTHR13780:SF36">
    <property type="entry name" value="CBS DOMAIN-CONTAINING PROTEIN"/>
    <property type="match status" value="1"/>
</dbReference>
<evidence type="ECO:0000256" key="7">
    <source>
        <dbReference type="ARBA" id="ARBA00022737"/>
    </source>
</evidence>
<evidence type="ECO:0000256" key="1">
    <source>
        <dbReference type="ARBA" id="ARBA00002656"/>
    </source>
</evidence>
<evidence type="ECO:0000256" key="6">
    <source>
        <dbReference type="ARBA" id="ARBA00022490"/>
    </source>
</evidence>
<evidence type="ECO:0000256" key="5">
    <source>
        <dbReference type="ARBA" id="ARBA00020584"/>
    </source>
</evidence>
<evidence type="ECO:0000256" key="8">
    <source>
        <dbReference type="ARBA" id="ARBA00023122"/>
    </source>
</evidence>
<evidence type="ECO:0000256" key="3">
    <source>
        <dbReference type="ARBA" id="ARBA00006624"/>
    </source>
</evidence>
<feature type="compositionally biased region" description="Polar residues" evidence="11">
    <location>
        <begin position="36"/>
        <end position="69"/>
    </location>
</feature>
<keyword evidence="6 9" id="KW-0963">Cytoplasm</keyword>
<evidence type="ECO:0000256" key="9">
    <source>
        <dbReference type="PIRNR" id="PIRNR018148"/>
    </source>
</evidence>
<organism evidence="13 14">
    <name type="scientific">Pleurostoma richardsiae</name>
    <dbReference type="NCBI Taxonomy" id="41990"/>
    <lineage>
        <taxon>Eukaryota</taxon>
        <taxon>Fungi</taxon>
        <taxon>Dikarya</taxon>
        <taxon>Ascomycota</taxon>
        <taxon>Pezizomycotina</taxon>
        <taxon>Sordariomycetes</taxon>
        <taxon>Sordariomycetidae</taxon>
        <taxon>Calosphaeriales</taxon>
        <taxon>Pleurostomataceae</taxon>
        <taxon>Pleurostoma</taxon>
    </lineage>
</organism>
<name>A0AA38RE89_9PEZI</name>
<feature type="compositionally biased region" description="Polar residues" evidence="11">
    <location>
        <begin position="430"/>
        <end position="440"/>
    </location>
</feature>
<comment type="similarity">
    <text evidence="3 9">Belongs to the SDS23 family.</text>
</comment>
<dbReference type="InterPro" id="IPR050511">
    <property type="entry name" value="AMPK_gamma/SDS23_families"/>
</dbReference>
<feature type="compositionally biased region" description="Polar residues" evidence="11">
    <location>
        <begin position="14"/>
        <end position="23"/>
    </location>
</feature>
<sequence length="523" mass="55891">MESSPSATPAKPAENTSNTSSTALPPIPSPPERTPSQSSLHKGISSHRQSFAENLRNAPSSPRSQRHPSFTQAAVQELLNHPPSNKQPNPKFAGRDWRDVRLGELVSPEEVKWVDMDTSVEEATKVLLTTPANVVLIRESSSEKKAASTFDYSDLNAYLLAVVGLAKPDDGQVPVYDDLAKRAQTRESIPLRDIQPICRIEQLVTLSPDDPLTRVIEVFGSGIHRVLVEDQDSNVVGILSQLKILDFFWNEGVNFPMIERLYPLLIRDLHIGSHRIIAINADAPLAEALTLMYNEGLTSVAVVDNGLNVVGNISTADLKHLTSGTSLPLLKSSCMHFISVILTERGVEKGRDSFPVFYVNPYSTLAHTVAKLAATRSHRMWVVESASPSPSAPATPLLAPVGVTSTPTSAGGAAAATASTTTATTVLIPQTSSAPNSAPQSPLPLGASSPGFGSVPAAAMPGAHLSGRLTGVISLTDVLNLFARSSGLHPADPGEQRARRRRSSSSSMRPSLDSSRASVDFRR</sequence>
<dbReference type="PROSITE" id="PS51371">
    <property type="entry name" value="CBS"/>
    <property type="match status" value="2"/>
</dbReference>
<dbReference type="GO" id="GO:0042149">
    <property type="term" value="P:cellular response to glucose starvation"/>
    <property type="evidence" value="ECO:0007669"/>
    <property type="project" value="UniProtKB-UniRule"/>
</dbReference>
<evidence type="ECO:0000313" key="13">
    <source>
        <dbReference type="EMBL" id="KAJ9134792.1"/>
    </source>
</evidence>
<feature type="region of interest" description="Disordered" evidence="11">
    <location>
        <begin position="1"/>
        <end position="69"/>
    </location>
</feature>
<comment type="caution">
    <text evidence="13">The sequence shown here is derived from an EMBL/GenBank/DDBJ whole genome shotgun (WGS) entry which is preliminary data.</text>
</comment>
<keyword evidence="14" id="KW-1185">Reference proteome</keyword>
<evidence type="ECO:0000256" key="10">
    <source>
        <dbReference type="PROSITE-ProRule" id="PRU00703"/>
    </source>
</evidence>
<dbReference type="EMBL" id="JANBVO010000041">
    <property type="protein sequence ID" value="KAJ9134792.1"/>
    <property type="molecule type" value="Genomic_DNA"/>
</dbReference>